<keyword evidence="14" id="KW-1185">Reference proteome</keyword>
<keyword evidence="5 9" id="KW-0378">Hydrolase</keyword>
<comment type="cofactor">
    <cofactor evidence="9">
        <name>Zn(2+)</name>
        <dbReference type="ChEBI" id="CHEBI:29105"/>
    </cofactor>
</comment>
<dbReference type="Proteomes" id="UP001430290">
    <property type="component" value="Unassembled WGS sequence"/>
</dbReference>
<keyword evidence="7 9" id="KW-0482">Metalloprotease</keyword>
<organism evidence="13 14">
    <name type="scientific">Thermomonas beijingensis</name>
    <dbReference type="NCBI Taxonomy" id="2872701"/>
    <lineage>
        <taxon>Bacteria</taxon>
        <taxon>Pseudomonadati</taxon>
        <taxon>Pseudomonadota</taxon>
        <taxon>Gammaproteobacteria</taxon>
        <taxon>Lysobacterales</taxon>
        <taxon>Lysobacteraceae</taxon>
        <taxon>Thermomonas</taxon>
    </lineage>
</organism>
<accession>A0ABS7TBC7</accession>
<evidence type="ECO:0000256" key="4">
    <source>
        <dbReference type="ARBA" id="ARBA00022729"/>
    </source>
</evidence>
<keyword evidence="8" id="KW-0865">Zymogen</keyword>
<dbReference type="PRINTS" id="PR00730">
    <property type="entry name" value="THERMOLYSIN"/>
</dbReference>
<evidence type="ECO:0000256" key="5">
    <source>
        <dbReference type="ARBA" id="ARBA00022801"/>
    </source>
</evidence>
<comment type="subcellular location">
    <subcellularLocation>
        <location evidence="9">Secreted</location>
    </subcellularLocation>
</comment>
<evidence type="ECO:0000256" key="3">
    <source>
        <dbReference type="ARBA" id="ARBA00022723"/>
    </source>
</evidence>
<feature type="domain" description="Peptidase M4 C-terminal" evidence="11">
    <location>
        <begin position="375"/>
        <end position="519"/>
    </location>
</feature>
<dbReference type="Pfam" id="PF02868">
    <property type="entry name" value="Peptidase_M4_C"/>
    <property type="match status" value="1"/>
</dbReference>
<evidence type="ECO:0000313" key="13">
    <source>
        <dbReference type="EMBL" id="MBZ4185138.1"/>
    </source>
</evidence>
<keyword evidence="6 9" id="KW-0862">Zinc</keyword>
<evidence type="ECO:0000259" key="10">
    <source>
        <dbReference type="Pfam" id="PF01447"/>
    </source>
</evidence>
<comment type="caution">
    <text evidence="13">The sequence shown here is derived from an EMBL/GenBank/DDBJ whole genome shotgun (WGS) entry which is preliminary data.</text>
</comment>
<keyword evidence="9" id="KW-0964">Secreted</keyword>
<evidence type="ECO:0000313" key="14">
    <source>
        <dbReference type="Proteomes" id="UP001430290"/>
    </source>
</evidence>
<evidence type="ECO:0000256" key="1">
    <source>
        <dbReference type="ARBA" id="ARBA00009388"/>
    </source>
</evidence>
<protein>
    <recommendedName>
        <fullName evidence="9">Neutral metalloproteinase</fullName>
        <ecNumber evidence="9">3.4.24.-</ecNumber>
    </recommendedName>
</protein>
<evidence type="ECO:0000259" key="12">
    <source>
        <dbReference type="Pfam" id="PF07504"/>
    </source>
</evidence>
<proteinExistence type="inferred from homology"/>
<dbReference type="InterPro" id="IPR027268">
    <property type="entry name" value="Peptidase_M4/M1_CTD_sf"/>
</dbReference>
<dbReference type="PANTHER" id="PTHR33794">
    <property type="entry name" value="BACILLOLYSIN"/>
    <property type="match status" value="1"/>
</dbReference>
<dbReference type="InterPro" id="IPR001570">
    <property type="entry name" value="Peptidase_M4_C_domain"/>
</dbReference>
<dbReference type="SUPFAM" id="SSF55486">
    <property type="entry name" value="Metalloproteases ('zincins'), catalytic domain"/>
    <property type="match status" value="1"/>
</dbReference>
<dbReference type="InterPro" id="IPR011096">
    <property type="entry name" value="FTP_domain"/>
</dbReference>
<dbReference type="Pfam" id="PF01447">
    <property type="entry name" value="Peptidase_M4"/>
    <property type="match status" value="1"/>
</dbReference>
<feature type="domain" description="Peptidase M4" evidence="10">
    <location>
        <begin position="231"/>
        <end position="372"/>
    </location>
</feature>
<reference evidence="13" key="1">
    <citation type="submission" date="2021-09" db="EMBL/GenBank/DDBJ databases">
        <authorList>
            <person name="Wu T."/>
            <person name="Guo S.Z."/>
        </authorList>
    </citation>
    <scope>NUCLEOTIDE SEQUENCE</scope>
    <source>
        <strain evidence="13">RSS-23</strain>
    </source>
</reference>
<feature type="chain" id="PRO_5044985255" description="Neutral metalloproteinase" evidence="9">
    <location>
        <begin position="26"/>
        <end position="522"/>
    </location>
</feature>
<evidence type="ECO:0000256" key="9">
    <source>
        <dbReference type="RuleBase" id="RU366073"/>
    </source>
</evidence>
<dbReference type="PANTHER" id="PTHR33794:SF1">
    <property type="entry name" value="BACILLOLYSIN"/>
    <property type="match status" value="1"/>
</dbReference>
<keyword evidence="3" id="KW-0479">Metal-binding</keyword>
<feature type="signal peptide" evidence="9">
    <location>
        <begin position="1"/>
        <end position="25"/>
    </location>
</feature>
<keyword evidence="2 9" id="KW-0645">Protease</keyword>
<comment type="function">
    <text evidence="9">Extracellular zinc metalloprotease.</text>
</comment>
<evidence type="ECO:0000256" key="6">
    <source>
        <dbReference type="ARBA" id="ARBA00022833"/>
    </source>
</evidence>
<keyword evidence="4 9" id="KW-0732">Signal</keyword>
<dbReference type="Pfam" id="PF07504">
    <property type="entry name" value="FTP"/>
    <property type="match status" value="1"/>
</dbReference>
<evidence type="ECO:0000256" key="7">
    <source>
        <dbReference type="ARBA" id="ARBA00023049"/>
    </source>
</evidence>
<evidence type="ECO:0000256" key="8">
    <source>
        <dbReference type="ARBA" id="ARBA00023145"/>
    </source>
</evidence>
<dbReference type="Gene3D" id="3.10.170.10">
    <property type="match status" value="1"/>
</dbReference>
<dbReference type="EMBL" id="JAIQDJ010000001">
    <property type="protein sequence ID" value="MBZ4185138.1"/>
    <property type="molecule type" value="Genomic_DNA"/>
</dbReference>
<dbReference type="Gene3D" id="1.10.390.10">
    <property type="entry name" value="Neutral Protease Domain 2"/>
    <property type="match status" value="1"/>
</dbReference>
<dbReference type="EC" id="3.4.24.-" evidence="9"/>
<dbReference type="RefSeq" id="WP_223626299.1">
    <property type="nucleotide sequence ID" value="NZ_JAIQDJ010000001.1"/>
</dbReference>
<dbReference type="Gene3D" id="3.10.450.490">
    <property type="match status" value="1"/>
</dbReference>
<dbReference type="InterPro" id="IPR013856">
    <property type="entry name" value="Peptidase_M4_domain"/>
</dbReference>
<comment type="similarity">
    <text evidence="1 9">Belongs to the peptidase M4 family.</text>
</comment>
<gene>
    <name evidence="13" type="ORF">K7B09_02200</name>
</gene>
<dbReference type="InterPro" id="IPR023612">
    <property type="entry name" value="Peptidase_M4"/>
</dbReference>
<name>A0ABS7TBC7_9GAMM</name>
<feature type="domain" description="FTP" evidence="12">
    <location>
        <begin position="81"/>
        <end position="122"/>
    </location>
</feature>
<dbReference type="CDD" id="cd09597">
    <property type="entry name" value="M4_TLP"/>
    <property type="match status" value="1"/>
</dbReference>
<sequence length="522" mass="55680">MNRFCSLNTLAAAIALSLTAAGAQAATRTDLQQRDLAQMRQQYQSLLASQGQVGSEMANRRHAALMGAGGSTHLLMRVNRQVENGERNYRYDQTWRGIPIFGENLVVAEDAQGNVRTMFGNLISGLDQDIVSTRPAITAAQALVAGKRAGLGNGIAGMLTSNESSDVVVFIDDAGGGHLAYKVSYFADAQAAGRATRPTVMVDARSGKVLKQWENLQTGSLIGTGPGGNAKTGKYEYGSNTTTHPYLDVTKSGTTCSLSNTQVKTVNLNGGTAGSTAFSFACPRNTVKSINGAYSPMNDAHRFGSVIFGMYNAYMGQKPLTIQLVMKVHYKTSYENAFWNGTAMYFGDGASTFYPLVSLDVTSHEVSHGFTEQNSGLTYSGMSGGMNEAFSDMAGEAAEYYDHGSNDWLVGAQIFKSTGALRYMCNPPQDGGSIDNASKYKSTMDVHYTSGVYNKAFCLLAKTSGWTTKKAFQVFARANRDYWTSGSTFNQGACGVEKAATALGYTKASVTAAFTAVGVKCA</sequence>
<evidence type="ECO:0000256" key="2">
    <source>
        <dbReference type="ARBA" id="ARBA00022670"/>
    </source>
</evidence>
<dbReference type="Gene3D" id="3.10.450.40">
    <property type="match status" value="1"/>
</dbReference>
<dbReference type="InterPro" id="IPR050728">
    <property type="entry name" value="Zinc_Metalloprotease_M4"/>
</dbReference>
<evidence type="ECO:0000259" key="11">
    <source>
        <dbReference type="Pfam" id="PF02868"/>
    </source>
</evidence>